<keyword evidence="2" id="KW-1133">Transmembrane helix</keyword>
<dbReference type="AlphaFoldDB" id="A0A1N7FAQ0"/>
<feature type="region of interest" description="Disordered" evidence="1">
    <location>
        <begin position="1"/>
        <end position="20"/>
    </location>
</feature>
<dbReference type="RefSeq" id="WP_076609086.1">
    <property type="nucleotide sequence ID" value="NZ_FTNR01000006.1"/>
</dbReference>
<feature type="transmembrane region" description="Helical" evidence="2">
    <location>
        <begin position="48"/>
        <end position="70"/>
    </location>
</feature>
<dbReference type="Proteomes" id="UP000185936">
    <property type="component" value="Unassembled WGS sequence"/>
</dbReference>
<reference evidence="4" key="1">
    <citation type="submission" date="2017-01" db="EMBL/GenBank/DDBJ databases">
        <authorList>
            <person name="Varghese N."/>
            <person name="Submissions S."/>
        </authorList>
    </citation>
    <scope>NUCLEOTIDE SEQUENCE [LARGE SCALE GENOMIC DNA]</scope>
    <source>
        <strain evidence="4">type strain: HArc-</strain>
    </source>
</reference>
<keyword evidence="2" id="KW-0472">Membrane</keyword>
<dbReference type="STRING" id="308853.SAMN05421752_106146"/>
<name>A0A1N7FAQ0_9EURY</name>
<evidence type="ECO:0000256" key="1">
    <source>
        <dbReference type="SAM" id="MobiDB-lite"/>
    </source>
</evidence>
<evidence type="ECO:0000313" key="4">
    <source>
        <dbReference type="Proteomes" id="UP000185936"/>
    </source>
</evidence>
<evidence type="ECO:0000313" key="3">
    <source>
        <dbReference type="EMBL" id="SIR97458.1"/>
    </source>
</evidence>
<organism evidence="3 4">
    <name type="scientific">Natronorubrum thiooxidans</name>
    <dbReference type="NCBI Taxonomy" id="308853"/>
    <lineage>
        <taxon>Archaea</taxon>
        <taxon>Methanobacteriati</taxon>
        <taxon>Methanobacteriota</taxon>
        <taxon>Stenosarchaea group</taxon>
        <taxon>Halobacteria</taxon>
        <taxon>Halobacteriales</taxon>
        <taxon>Natrialbaceae</taxon>
        <taxon>Natronorubrum</taxon>
    </lineage>
</organism>
<evidence type="ECO:0000256" key="2">
    <source>
        <dbReference type="SAM" id="Phobius"/>
    </source>
</evidence>
<gene>
    <name evidence="3" type="ORF">SAMN05421752_106146</name>
</gene>
<proteinExistence type="predicted"/>
<sequence>MRRGPGRDPGATPSGSQLTSSSAWIGVGFVLLVGLSGGMMALQGGASLAAIGVTMVGGLVAGGALLWYLYWITD</sequence>
<protein>
    <submittedName>
        <fullName evidence="3">Uncharacterized protein</fullName>
    </submittedName>
</protein>
<accession>A0A1N7FAQ0</accession>
<feature type="transmembrane region" description="Helical" evidence="2">
    <location>
        <begin position="21"/>
        <end position="42"/>
    </location>
</feature>
<keyword evidence="4" id="KW-1185">Reference proteome</keyword>
<dbReference type="EMBL" id="FTNR01000006">
    <property type="protein sequence ID" value="SIR97458.1"/>
    <property type="molecule type" value="Genomic_DNA"/>
</dbReference>
<keyword evidence="2" id="KW-0812">Transmembrane</keyword>